<dbReference type="InterPro" id="IPR036866">
    <property type="entry name" value="RibonucZ/Hydroxyglut_hydro"/>
</dbReference>
<name>A0AAU9EBV1_9BACT</name>
<sequence>MPSSPKAFSPLEAMKEHAKIMFAKDVLEVTEGVHVAVGYAPSNSAMLIGDDGVIIIDTGQSTGSAQDILAEFRKVTDKPIKAIIYTHGHRDHVSGAKVFVDEGSNPEIYARDNLDNPLDDANLERVGPYKILQKRTVRQYGIGVLEPHSEKVSMGLGPATFNAQGLGQGFIPPTQTFSGEKMGLSAVGIELELYKAPGETDDQLFVWYPAKKALFCGDNFYQAFPNLYAIRGTVYRDFNLWADSLDQMTRFPIEHLVPGHTRPLSGPQALEALADYRDAIRLVIAKTAEGMNLGLTPDELVDYVKLPEELAGKYYLQEFLGTVPWSVRAYFAGTLGWFDGNPTNLFPCSPRQRAERTAQLAGGEEALFAQLQKASAGGEHQWALELADMIIALGVRERPAKEIKAAALIALADRQTSAIARNYYLAYAKELKAQTAEGTT</sequence>
<dbReference type="GO" id="GO:0046983">
    <property type="term" value="F:protein dimerization activity"/>
    <property type="evidence" value="ECO:0007669"/>
    <property type="project" value="InterPro"/>
</dbReference>
<reference evidence="3" key="1">
    <citation type="journal article" date="2023" name="Arch. Microbiol.">
        <title>Desulfoferula mesophilus gen. nov. sp. nov., a mesophilic sulfate-reducing bacterium isolated from a brackish lake sediment.</title>
        <authorList>
            <person name="Watanabe T."/>
            <person name="Yabe T."/>
            <person name="Tsuji J.M."/>
            <person name="Fukui M."/>
        </authorList>
    </citation>
    <scope>NUCLEOTIDE SEQUENCE [LARGE SCALE GENOMIC DNA]</scope>
    <source>
        <strain evidence="3">12FAK</strain>
    </source>
</reference>
<proteinExistence type="predicted"/>
<dbReference type="Gene3D" id="3.60.15.30">
    <property type="entry name" value="Metallo-beta-lactamase domain"/>
    <property type="match status" value="1"/>
</dbReference>
<accession>A0AAU9EBV1</accession>
<dbReference type="PANTHER" id="PTHR43223:SF1">
    <property type="entry name" value="ALKYL_ARYL-SULFATASE BDS1"/>
    <property type="match status" value="1"/>
</dbReference>
<dbReference type="PANTHER" id="PTHR43223">
    <property type="entry name" value="ALKYL/ARYL-SULFATASE"/>
    <property type="match status" value="1"/>
</dbReference>
<dbReference type="Pfam" id="PF00753">
    <property type="entry name" value="Lactamase_B"/>
    <property type="match status" value="1"/>
</dbReference>
<dbReference type="InterPro" id="IPR029228">
    <property type="entry name" value="Alkyl_sulf_dimr"/>
</dbReference>
<dbReference type="InterPro" id="IPR052195">
    <property type="entry name" value="Bact_Alkyl/Aryl-Sulfatase"/>
</dbReference>
<dbReference type="KEGG" id="dmp:FAK_05260"/>
<dbReference type="RefSeq" id="WP_338605162.1">
    <property type="nucleotide sequence ID" value="NZ_AP028679.1"/>
</dbReference>
<protein>
    <submittedName>
        <fullName evidence="2">Alkyl sulfatase</fullName>
    </submittedName>
</protein>
<dbReference type="InterPro" id="IPR044097">
    <property type="entry name" value="Bds1/SdsA1_MBL-fold"/>
</dbReference>
<dbReference type="SMART" id="SM00849">
    <property type="entry name" value="Lactamase_B"/>
    <property type="match status" value="1"/>
</dbReference>
<evidence type="ECO:0000259" key="1">
    <source>
        <dbReference type="SMART" id="SM00849"/>
    </source>
</evidence>
<dbReference type="GO" id="GO:0018741">
    <property type="term" value="F:linear primary-alkylsulfatase activity"/>
    <property type="evidence" value="ECO:0007669"/>
    <property type="project" value="InterPro"/>
</dbReference>
<evidence type="ECO:0000313" key="3">
    <source>
        <dbReference type="Proteomes" id="UP001366166"/>
    </source>
</evidence>
<feature type="domain" description="Metallo-beta-lactamase" evidence="1">
    <location>
        <begin position="42"/>
        <end position="260"/>
    </location>
</feature>
<dbReference type="SUPFAM" id="SSF56281">
    <property type="entry name" value="Metallo-hydrolase/oxidoreductase"/>
    <property type="match status" value="1"/>
</dbReference>
<dbReference type="CDD" id="cd07710">
    <property type="entry name" value="arylsulfatase_Sdsa1-like_MBL-fold"/>
    <property type="match status" value="1"/>
</dbReference>
<dbReference type="Proteomes" id="UP001366166">
    <property type="component" value="Chromosome"/>
</dbReference>
<evidence type="ECO:0000313" key="2">
    <source>
        <dbReference type="EMBL" id="BEQ13460.1"/>
    </source>
</evidence>
<organism evidence="2 3">
    <name type="scientific">Desulfoferula mesophila</name>
    <dbReference type="NCBI Taxonomy" id="3058419"/>
    <lineage>
        <taxon>Bacteria</taxon>
        <taxon>Pseudomonadati</taxon>
        <taxon>Thermodesulfobacteriota</taxon>
        <taxon>Desulfarculia</taxon>
        <taxon>Desulfarculales</taxon>
        <taxon>Desulfarculaceae</taxon>
        <taxon>Desulfoferula</taxon>
    </lineage>
</organism>
<gene>
    <name evidence="2" type="ORF">FAK_05260</name>
</gene>
<dbReference type="AlphaFoldDB" id="A0AAU9EBV1"/>
<keyword evidence="3" id="KW-1185">Reference proteome</keyword>
<dbReference type="Pfam" id="PF14863">
    <property type="entry name" value="Alkyl_sulf_dimr"/>
    <property type="match status" value="1"/>
</dbReference>
<dbReference type="EMBL" id="AP028679">
    <property type="protein sequence ID" value="BEQ13460.1"/>
    <property type="molecule type" value="Genomic_DNA"/>
</dbReference>
<dbReference type="Gene3D" id="1.25.40.880">
    <property type="entry name" value="Alkyl sulfatase, dimerisation domain"/>
    <property type="match status" value="1"/>
</dbReference>
<dbReference type="InterPro" id="IPR001279">
    <property type="entry name" value="Metallo-B-lactamas"/>
</dbReference>
<dbReference type="InterPro" id="IPR038536">
    <property type="entry name" value="Alkyl/aryl-sulf_dimr_sf"/>
</dbReference>
<dbReference type="GO" id="GO:0018909">
    <property type="term" value="P:dodecyl sulfate metabolic process"/>
    <property type="evidence" value="ECO:0007669"/>
    <property type="project" value="InterPro"/>
</dbReference>